<keyword evidence="1" id="KW-0472">Membrane</keyword>
<sequence length="176" mass="19734">MKLHKHKIYNIFFLGYMLLLAAILLASTKLMDNSDVSTAINDIGLLGNSGVMQIIFAFLILTLGLFVVVMLGNVLATIILPTYTLSRDGCVLLINAGKMSKKSVRIPFTNLDDLEMEKGDAFMTLCITSKDGSKMSFVISAPFYLTYFLSRRKALDVERRLHLMFGKLLSIKQREQ</sequence>
<evidence type="ECO:0000313" key="2">
    <source>
        <dbReference type="EMBL" id="MFD2967193.1"/>
    </source>
</evidence>
<gene>
    <name evidence="2" type="ORF">ACFS7Y_07335</name>
</gene>
<accession>A0ABW6BCF9</accession>
<reference evidence="3" key="1">
    <citation type="journal article" date="2019" name="Int. J. Syst. Evol. Microbiol.">
        <title>The Global Catalogue of Microorganisms (GCM) 10K type strain sequencing project: providing services to taxonomists for standard genome sequencing and annotation.</title>
        <authorList>
            <consortium name="The Broad Institute Genomics Platform"/>
            <consortium name="The Broad Institute Genome Sequencing Center for Infectious Disease"/>
            <person name="Wu L."/>
            <person name="Ma J."/>
        </authorList>
    </citation>
    <scope>NUCLEOTIDE SEQUENCE [LARGE SCALE GENOMIC DNA]</scope>
    <source>
        <strain evidence="3">KCTC 22814</strain>
    </source>
</reference>
<dbReference type="RefSeq" id="WP_320185118.1">
    <property type="nucleotide sequence ID" value="NZ_CP138332.1"/>
</dbReference>
<keyword evidence="1" id="KW-0812">Transmembrane</keyword>
<comment type="caution">
    <text evidence="2">The sequence shown here is derived from an EMBL/GenBank/DDBJ whole genome shotgun (WGS) entry which is preliminary data.</text>
</comment>
<feature type="transmembrane region" description="Helical" evidence="1">
    <location>
        <begin position="12"/>
        <end position="31"/>
    </location>
</feature>
<keyword evidence="3" id="KW-1185">Reference proteome</keyword>
<proteinExistence type="predicted"/>
<protein>
    <submittedName>
        <fullName evidence="2">Uncharacterized protein</fullName>
    </submittedName>
</protein>
<evidence type="ECO:0000313" key="3">
    <source>
        <dbReference type="Proteomes" id="UP001597525"/>
    </source>
</evidence>
<feature type="transmembrane region" description="Helical" evidence="1">
    <location>
        <begin position="51"/>
        <end position="80"/>
    </location>
</feature>
<dbReference type="Proteomes" id="UP001597525">
    <property type="component" value="Unassembled WGS sequence"/>
</dbReference>
<dbReference type="EMBL" id="JBHUPB010000005">
    <property type="protein sequence ID" value="MFD2967193.1"/>
    <property type="molecule type" value="Genomic_DNA"/>
</dbReference>
<name>A0ABW6BCF9_9SPHI</name>
<organism evidence="2 3">
    <name type="scientific">Sphingobacterium bambusae</name>
    <dbReference type="NCBI Taxonomy" id="662858"/>
    <lineage>
        <taxon>Bacteria</taxon>
        <taxon>Pseudomonadati</taxon>
        <taxon>Bacteroidota</taxon>
        <taxon>Sphingobacteriia</taxon>
        <taxon>Sphingobacteriales</taxon>
        <taxon>Sphingobacteriaceae</taxon>
        <taxon>Sphingobacterium</taxon>
    </lineage>
</organism>
<keyword evidence="1" id="KW-1133">Transmembrane helix</keyword>
<evidence type="ECO:0000256" key="1">
    <source>
        <dbReference type="SAM" id="Phobius"/>
    </source>
</evidence>